<dbReference type="InterPro" id="IPR043519">
    <property type="entry name" value="NT_sf"/>
</dbReference>
<protein>
    <recommendedName>
        <fullName evidence="3">RelA/SpoT domain-containing protein</fullName>
    </recommendedName>
</protein>
<dbReference type="Proteomes" id="UP001595748">
    <property type="component" value="Unassembled WGS sequence"/>
</dbReference>
<dbReference type="SUPFAM" id="SSF81301">
    <property type="entry name" value="Nucleotidyltransferase"/>
    <property type="match status" value="1"/>
</dbReference>
<evidence type="ECO:0000313" key="2">
    <source>
        <dbReference type="Proteomes" id="UP001595748"/>
    </source>
</evidence>
<evidence type="ECO:0000313" key="1">
    <source>
        <dbReference type="EMBL" id="MFC3863145.1"/>
    </source>
</evidence>
<proteinExistence type="predicted"/>
<comment type="caution">
    <text evidence="1">The sequence shown here is derived from an EMBL/GenBank/DDBJ whole genome shotgun (WGS) entry which is preliminary data.</text>
</comment>
<organism evidence="1 2">
    <name type="scientific">Deinococcus antarcticus</name>
    <dbReference type="NCBI Taxonomy" id="1298767"/>
    <lineage>
        <taxon>Bacteria</taxon>
        <taxon>Thermotogati</taxon>
        <taxon>Deinococcota</taxon>
        <taxon>Deinococci</taxon>
        <taxon>Deinococcales</taxon>
        <taxon>Deinococcaceae</taxon>
        <taxon>Deinococcus</taxon>
    </lineage>
</organism>
<dbReference type="EMBL" id="JBHRZF010000232">
    <property type="protein sequence ID" value="MFC3863145.1"/>
    <property type="molecule type" value="Genomic_DNA"/>
</dbReference>
<name>A0ABV8ACR3_9DEIO</name>
<dbReference type="RefSeq" id="WP_380081079.1">
    <property type="nucleotide sequence ID" value="NZ_JBHRZF010000232.1"/>
</dbReference>
<gene>
    <name evidence="1" type="ORF">ACFOPQ_20495</name>
</gene>
<dbReference type="Gene3D" id="3.30.460.10">
    <property type="entry name" value="Beta Polymerase, domain 2"/>
    <property type="match status" value="1"/>
</dbReference>
<keyword evidence="2" id="KW-1185">Reference proteome</keyword>
<evidence type="ECO:0008006" key="3">
    <source>
        <dbReference type="Google" id="ProtNLM"/>
    </source>
</evidence>
<reference evidence="2" key="1">
    <citation type="journal article" date="2019" name="Int. J. Syst. Evol. Microbiol.">
        <title>The Global Catalogue of Microorganisms (GCM) 10K type strain sequencing project: providing services to taxonomists for standard genome sequencing and annotation.</title>
        <authorList>
            <consortium name="The Broad Institute Genomics Platform"/>
            <consortium name="The Broad Institute Genome Sequencing Center for Infectious Disease"/>
            <person name="Wu L."/>
            <person name="Ma J."/>
        </authorList>
    </citation>
    <scope>NUCLEOTIDE SEQUENCE [LARGE SCALE GENOMIC DNA]</scope>
    <source>
        <strain evidence="2">CCTCC AB 2013263</strain>
    </source>
</reference>
<sequence length="243" mass="26803">MTPPRKAVQTPKQQLVAQATALGLSSLAALQCANLSLRGWPDPGEVEQPERDFFVAYAAARARAGAFAAQVQHLGTSMGVAATARPGGVKGLERLVEKYTLSLTLPLDLLGGKVVVNSLRELYGVAERLDEFFPVVAYKDRILSPQKSGYRDVQFIVAVEGTGLPHYAEIKVMHRVFDELDVHEHKLYEIRRSLEAQQKERRARGQVGELLTPVERLVYEQVGQGSRDLYAGAWALVQAQEQP</sequence>
<accession>A0ABV8ACR3</accession>